<dbReference type="Proteomes" id="UP000327493">
    <property type="component" value="Chromosome 6"/>
</dbReference>
<evidence type="ECO:0000256" key="1">
    <source>
        <dbReference type="SAM" id="SignalP"/>
    </source>
</evidence>
<accession>A0A5J5DEX5</accession>
<feature type="chain" id="PRO_5023885662" evidence="1">
    <location>
        <begin position="19"/>
        <end position="88"/>
    </location>
</feature>
<feature type="signal peptide" evidence="1">
    <location>
        <begin position="1"/>
        <end position="18"/>
    </location>
</feature>
<proteinExistence type="predicted"/>
<evidence type="ECO:0000313" key="2">
    <source>
        <dbReference type="EMBL" id="KAA8591875.1"/>
    </source>
</evidence>
<protein>
    <submittedName>
        <fullName evidence="2">Uncharacterized protein</fullName>
    </submittedName>
</protein>
<feature type="non-terminal residue" evidence="2">
    <location>
        <position position="1"/>
    </location>
</feature>
<sequence>VCVCVCVYFLLKRLPVVCDPASVQKSRKTVVRMKIQSSANMEDPAHSVKLLQQLRSALANQGVTDVNLTWKKQPVKQAKECNDSKDAC</sequence>
<reference evidence="2 3" key="1">
    <citation type="submission" date="2019-08" db="EMBL/GenBank/DDBJ databases">
        <title>A chromosome-level genome assembly, high-density linkage maps, and genome scans reveal the genomic architecture of hybrid incompatibilities underlying speciation via character displacement in darters (Percidae: Etheostominae).</title>
        <authorList>
            <person name="Moran R.L."/>
            <person name="Catchen J.M."/>
            <person name="Fuller R.C."/>
        </authorList>
    </citation>
    <scope>NUCLEOTIDE SEQUENCE [LARGE SCALE GENOMIC DNA]</scope>
    <source>
        <strain evidence="2">EspeVRDwgs_2016</strain>
        <tissue evidence="2">Muscle</tissue>
    </source>
</reference>
<evidence type="ECO:0000313" key="3">
    <source>
        <dbReference type="Proteomes" id="UP000327493"/>
    </source>
</evidence>
<name>A0A5J5DEX5_9PERO</name>
<keyword evidence="3" id="KW-1185">Reference proteome</keyword>
<keyword evidence="1" id="KW-0732">Signal</keyword>
<organism evidence="2 3">
    <name type="scientific">Etheostoma spectabile</name>
    <name type="common">orangethroat darter</name>
    <dbReference type="NCBI Taxonomy" id="54343"/>
    <lineage>
        <taxon>Eukaryota</taxon>
        <taxon>Metazoa</taxon>
        <taxon>Chordata</taxon>
        <taxon>Craniata</taxon>
        <taxon>Vertebrata</taxon>
        <taxon>Euteleostomi</taxon>
        <taxon>Actinopterygii</taxon>
        <taxon>Neopterygii</taxon>
        <taxon>Teleostei</taxon>
        <taxon>Neoteleostei</taxon>
        <taxon>Acanthomorphata</taxon>
        <taxon>Eupercaria</taxon>
        <taxon>Perciformes</taxon>
        <taxon>Percoidei</taxon>
        <taxon>Percidae</taxon>
        <taxon>Etheostomatinae</taxon>
        <taxon>Etheostoma</taxon>
    </lineage>
</organism>
<dbReference type="AlphaFoldDB" id="A0A5J5DEX5"/>
<dbReference type="EMBL" id="VOFY01000006">
    <property type="protein sequence ID" value="KAA8591875.1"/>
    <property type="molecule type" value="Genomic_DNA"/>
</dbReference>
<gene>
    <name evidence="2" type="ORF">FQN60_017249</name>
</gene>
<comment type="caution">
    <text evidence="2">The sequence shown here is derived from an EMBL/GenBank/DDBJ whole genome shotgun (WGS) entry which is preliminary data.</text>
</comment>